<dbReference type="PATRIC" id="fig|49547.3.peg.1394"/>
<dbReference type="RefSeq" id="WP_067091767.1">
    <property type="nucleotide sequence ID" value="NZ_LWMV01000181.1"/>
</dbReference>
<evidence type="ECO:0000313" key="1">
    <source>
        <dbReference type="EMBL" id="KZX11715.1"/>
    </source>
</evidence>
<comment type="caution">
    <text evidence="1">The sequence shown here is derived from an EMBL/GenBank/DDBJ whole genome shotgun (WGS) entry which is preliminary data.</text>
</comment>
<sequence length="135" mass="14792">MKHYESGDLTFNYLASWSVTKDVQQNNTTNVELSKGSMYKAKITSKPYSGDLTYPDAISIVNSYGHVITNQTTGLDGKAVFYADFNKSVSGIPYEGKVIIMVADGKLYTVSITAQNNITMIAKDTQTILGSFEPL</sequence>
<organism evidence="1 2">
    <name type="scientific">Methanobrevibacter curvatus</name>
    <dbReference type="NCBI Taxonomy" id="49547"/>
    <lineage>
        <taxon>Archaea</taxon>
        <taxon>Methanobacteriati</taxon>
        <taxon>Methanobacteriota</taxon>
        <taxon>Methanomada group</taxon>
        <taxon>Methanobacteria</taxon>
        <taxon>Methanobacteriales</taxon>
        <taxon>Methanobacteriaceae</taxon>
        <taxon>Methanobrevibacter</taxon>
    </lineage>
</organism>
<evidence type="ECO:0000313" key="2">
    <source>
        <dbReference type="Proteomes" id="UP000077245"/>
    </source>
</evidence>
<gene>
    <name evidence="1" type="ORF">MBCUR_13020</name>
</gene>
<dbReference type="Proteomes" id="UP000077245">
    <property type="component" value="Unassembled WGS sequence"/>
</dbReference>
<dbReference type="EMBL" id="LWMV01000181">
    <property type="protein sequence ID" value="KZX11715.1"/>
    <property type="molecule type" value="Genomic_DNA"/>
</dbReference>
<accession>A0A162FE62</accession>
<dbReference type="AlphaFoldDB" id="A0A162FE62"/>
<proteinExistence type="predicted"/>
<keyword evidence="2" id="KW-1185">Reference proteome</keyword>
<name>A0A162FE62_9EURY</name>
<reference evidence="1 2" key="1">
    <citation type="submission" date="2016-04" db="EMBL/GenBank/DDBJ databases">
        <title>Genome sequence of Methanobrevibacter curvatus DSM 11111.</title>
        <authorList>
            <person name="Poehlein A."/>
            <person name="Seedorf H."/>
            <person name="Daniel R."/>
        </authorList>
    </citation>
    <scope>NUCLEOTIDE SEQUENCE [LARGE SCALE GENOMIC DNA]</scope>
    <source>
        <strain evidence="1 2">DSM 11111</strain>
    </source>
</reference>
<protein>
    <submittedName>
        <fullName evidence="1">Uncharacterized protein</fullName>
    </submittedName>
</protein>